<dbReference type="InterPro" id="IPR026444">
    <property type="entry name" value="Secre_tail"/>
</dbReference>
<dbReference type="Gene3D" id="2.60.120.260">
    <property type="entry name" value="Galactose-binding domain-like"/>
    <property type="match status" value="1"/>
</dbReference>
<gene>
    <name evidence="2" type="ORF">DN068_09805</name>
</gene>
<accession>A0A2W2BI23</accession>
<dbReference type="Pfam" id="PF18962">
    <property type="entry name" value="Por_Secre_tail"/>
    <property type="match status" value="1"/>
</dbReference>
<dbReference type="RefSeq" id="WP_110998733.1">
    <property type="nucleotide sequence ID" value="NZ_QKTW01000015.1"/>
</dbReference>
<feature type="domain" description="MAM" evidence="1">
    <location>
        <begin position="619"/>
        <end position="782"/>
    </location>
</feature>
<dbReference type="Pfam" id="PF20009">
    <property type="entry name" value="GEVED"/>
    <property type="match status" value="2"/>
</dbReference>
<proteinExistence type="predicted"/>
<dbReference type="InterPro" id="IPR000998">
    <property type="entry name" value="MAM_dom"/>
</dbReference>
<evidence type="ECO:0000313" key="2">
    <source>
        <dbReference type="EMBL" id="PZF73156.1"/>
    </source>
</evidence>
<comment type="caution">
    <text evidence="2">The sequence shown here is derived from an EMBL/GenBank/DDBJ whole genome shotgun (WGS) entry which is preliminary data.</text>
</comment>
<dbReference type="NCBIfam" id="TIGR04183">
    <property type="entry name" value="Por_Secre_tail"/>
    <property type="match status" value="1"/>
</dbReference>
<protein>
    <recommendedName>
        <fullName evidence="1">MAM domain-containing protein</fullName>
    </recommendedName>
</protein>
<evidence type="ECO:0000259" key="1">
    <source>
        <dbReference type="PROSITE" id="PS50060"/>
    </source>
</evidence>
<evidence type="ECO:0000313" key="3">
    <source>
        <dbReference type="Proteomes" id="UP000248745"/>
    </source>
</evidence>
<keyword evidence="3" id="KW-1185">Reference proteome</keyword>
<dbReference type="EMBL" id="QKTW01000015">
    <property type="protein sequence ID" value="PZF73156.1"/>
    <property type="molecule type" value="Genomic_DNA"/>
</dbReference>
<dbReference type="OrthoDB" id="614723at2"/>
<dbReference type="GO" id="GO:0016020">
    <property type="term" value="C:membrane"/>
    <property type="evidence" value="ECO:0007669"/>
    <property type="project" value="InterPro"/>
</dbReference>
<reference evidence="2 3" key="1">
    <citation type="submission" date="2018-06" db="EMBL/GenBank/DDBJ databases">
        <title>Mucibacter soli gen. nov., sp. nov., a new member of the family Chitinophagaceae producing mucin.</title>
        <authorList>
            <person name="Kim M.-K."/>
            <person name="Park S."/>
            <person name="Kim T.-S."/>
            <person name="Joung Y."/>
            <person name="Han J.-H."/>
            <person name="Kim S.B."/>
        </authorList>
    </citation>
    <scope>NUCLEOTIDE SEQUENCE [LARGE SCALE GENOMIC DNA]</scope>
    <source>
        <strain evidence="2 3">R1-15</strain>
    </source>
</reference>
<sequence length="1399" mass="149577">MILSVSAQGRFAWANGKCVSKRLFSLFLLSLLLIGKNTKAQTFQIGTGTTVTSGSSGPAPVNISARSARVQYLFTAAELNAMGIVGPQKIDSLGFNVIGAPIYSLPGFTIKMAATKIPDLSVACTDSFMQVYQNANYAPVAGSWNMFGFSTVFAWNGVDNIAVDICFNQVLAHNASGTVEYTATPNYLGRYNALDNSSACGSTLGAGTFNRPNTRFHFTPYAMCNGVPSIIAQTASPLNLCTGGTPSFFIKTDTASGYTFQWEKSATGATPWTSITGATNVFYSAPTAAPGYYHAVVTCAGSGQTISGAPIQVVSNPPLYAALPYVQDFENWQNYCDTVDVPGGNWASQPARGNNSWRRNDQGVTAGWASTNGMYNPLFKSGAHSACFSTASTQAAGFPATTAPGNLDLYVNCSGSAAPKQLYFYMFNGMIASQRGDSLNILLSIDGGNTFTRLAGYDTATAWTRKMVSIPSSSAQTIIRFSANRNTIDATNIGLDSVYVADVCNGQPTAGNILPSGTIIGCAGYSQMLTVTGTTLAGNLSYQWIQKSNGTTSWANAVGAGANTTQFTSPALYDTIQYRLVVTCLGSNLRDTTAPVSINVQKPVYSTVPFTEDFESWMMRCAQNDNPSNFWVNNPNTGNTSWRRNDQGSSASWSPLNATAFTAAPHGSYSARFHSYGTTVGLTGSLSLFLDCSSSTGNQQLQFYFLNASGTDSLTVQLSTNGGATFTTLGIYTIANSWTLNTVQFASNSAQTVIRFLGRADNGGSTSDIGLDYVQILPLCNGTPVAGDVTPVMPCANKDFSLALQNNSQISGTTYQWQQSQNGSIWTNVLINATQPIATGNIAAPTYFRCIVTCSLSGMSDTTPVYLANLAPSYLCYCLSGAGNATRGDIGNVTIANSNFSNTVLNNGVAIPVTGNTTANQLYTDFRATVPPVQLYRSSLYNMTVSQVTADTDISASTVAAYIDYNGNGVFEPLEQLFKQGTTAANPLVQHAFTVPANANIGVTGMRVILIDGPVTTMDPCGTYSFGETEDYLVDIHYPTCDGPTNPGVATSSVPNACKGYTFKLTDTSHQKNQSNITWNWQYSSSNGSMWGDVPGSAETDTLTQTMNGPIWYRLQMVCLMTHDTTYSNVVKIDETPYYKCYCYSVATGGAADSSDIGAFSFANFTVNTGGPHQLNPHANNGSVDYTNLTPIELYVDSTYTMNLYHTMSSKQHANARVTMFMDFNNNVVYDVPVERIALQNNITTVAGWYLIDNITIPQNVTLNVPTGMRVILNNDVAPNTASDDACGAYTSGETADFVVIFRSATPTAVASLSNIGELMLYPNPNNGKFTVSFKAVNTIHALQVSIKNIAGQQLLQKTFNDVGNNFSQSFDMTQQASGIYFVELLADGERTIQKVVIR</sequence>
<dbReference type="Proteomes" id="UP000248745">
    <property type="component" value="Unassembled WGS sequence"/>
</dbReference>
<dbReference type="InterPro" id="IPR045474">
    <property type="entry name" value="GEVED"/>
</dbReference>
<organism evidence="2 3">
    <name type="scientific">Taibaiella soli</name>
    <dbReference type="NCBI Taxonomy" id="1649169"/>
    <lineage>
        <taxon>Bacteria</taxon>
        <taxon>Pseudomonadati</taxon>
        <taxon>Bacteroidota</taxon>
        <taxon>Chitinophagia</taxon>
        <taxon>Chitinophagales</taxon>
        <taxon>Chitinophagaceae</taxon>
        <taxon>Taibaiella</taxon>
    </lineage>
</organism>
<dbReference type="Gene3D" id="2.60.120.200">
    <property type="match status" value="1"/>
</dbReference>
<dbReference type="PROSITE" id="PS50060">
    <property type="entry name" value="MAM_2"/>
    <property type="match status" value="1"/>
</dbReference>
<name>A0A2W2BI23_9BACT</name>